<feature type="domain" description="CR-type" evidence="19">
    <location>
        <begin position="797"/>
        <end position="875"/>
    </location>
</feature>
<dbReference type="GO" id="GO:0008270">
    <property type="term" value="F:zinc ion binding"/>
    <property type="evidence" value="ECO:0007669"/>
    <property type="project" value="UniProtKB-KW"/>
</dbReference>
<dbReference type="SMART" id="SM00271">
    <property type="entry name" value="DnaJ"/>
    <property type="match status" value="1"/>
</dbReference>
<evidence type="ECO:0000256" key="13">
    <source>
        <dbReference type="ARBA" id="ARBA00043149"/>
    </source>
</evidence>
<evidence type="ECO:0000256" key="9">
    <source>
        <dbReference type="ARBA" id="ARBA00022777"/>
    </source>
</evidence>
<dbReference type="InterPro" id="IPR018483">
    <property type="entry name" value="Carb_kinase_FGGY_CS"/>
</dbReference>
<dbReference type="InterPro" id="IPR001305">
    <property type="entry name" value="HSP_DnaJ_Cys-rich_dom"/>
</dbReference>
<dbReference type="InterPro" id="IPR018484">
    <property type="entry name" value="FGGY_N"/>
</dbReference>
<dbReference type="Pfam" id="PF00370">
    <property type="entry name" value="FGGY_N"/>
    <property type="match status" value="1"/>
</dbReference>
<evidence type="ECO:0000256" key="7">
    <source>
        <dbReference type="ARBA" id="ARBA00022741"/>
    </source>
</evidence>
<sequence length="1064" mass="117462">MSIHVNQGNCEMLDECQLQLLNLLKLIPDILNGYGFLQSFPTGSTVDCIADQRGFRPQRMAEETSLNVPLIGAIDQGTSSTRFVLFRSDSFLPVASADRQTNLILPQSGWYEIDAHQVLRDTIDCINTACAKVANPDLRAIGITNQRETIVLWDKKTGKAFYNAIVWCDNRTEERAEQMNRNLLSAIKRKVTRKSGLPIHPYFSALKIRWLMENVHGIAEAVKEKRCLAGTIDSWLIWNLTGGPHRGVHATDVTNASRTLLMNLRTLQWDSYLLNLFDIPDHILPQIKSSSELYGYVPVDVGAIKQVPICGCLGDQQAALVGQHCYKPGDVKCTYGTGGFVLCNTGNVPLTSRHGLLTTVAYQAGADEPPCYALEGSVAVAGGLVRWLRDNLGILTSVEEIEQLSSSVPNTAGVYVVPAFSGLYAPYWDPSARGIICGLTHAATKAHLARASLESVCFQTYDILTAMQVDYPMAQFKRLKVDGKMANDNLFLQLQADIASVTVVRSKLVEGTALGAALMAANGIGLYNFKKMDLVELWNAHNEYFEPKLKAEEREKRLCLWKRAVEKTMGWIDESSRKMSTDSTMNKLFNPCLIGFRVFSMISRFRPFVRSLSRNHSGGRIFLLATYRNELCTRTFHFSPSTLQAKKDYYELLGIPRNASQKDIKKAYYQLAKKYHPDVNKNDPQAAKKFQEVSEAYEILSDESKRQQYDQWETTGATGAAPGASAGGGHPGAQWQGFRASIDPEELFRRIFGDLNVGKGGSGFSGWNFNDFAESQFGFDSAQEVIMNLSFEEAAKGLTKNISVNVVDTCPKCNGKKTEPGYKTVSCPYCNGSGMETFSQGPFIMRQTCRRCFGTGQFNKTPCLECEGTGNTVQRKTIAVPIPAGVEDGQTLRIQVGKKEMFITFKVSKSSIFRRDGADVHSDVVISFSQAVLGGTARIKGVYEDVSLQIPPGTASHSRLRLAGKGLKKVNSYGYGDHYVHVKIQVPKKLTDRQRALLTAYAEMESDTPGTVKGVTMTADGKKLATEDPGGTVTRVRKAVYSSLDPEGMGQKVTDNIDNLKTDT</sequence>
<dbReference type="GO" id="GO:0009408">
    <property type="term" value="P:response to heat"/>
    <property type="evidence" value="ECO:0007669"/>
    <property type="project" value="InterPro"/>
</dbReference>
<dbReference type="CDD" id="cd07792">
    <property type="entry name" value="ASKHA_NBD_FGGY_GK1-3-like"/>
    <property type="match status" value="1"/>
</dbReference>
<dbReference type="WBParaSite" id="TMUE_2000006756.1">
    <property type="protein sequence ID" value="TMUE_2000006756.1"/>
    <property type="gene ID" value="WBGene00295275"/>
</dbReference>
<evidence type="ECO:0000256" key="4">
    <source>
        <dbReference type="ARBA" id="ARBA00022679"/>
    </source>
</evidence>
<reference evidence="21" key="1">
    <citation type="submission" date="2019-12" db="UniProtKB">
        <authorList>
            <consortium name="WormBaseParasite"/>
        </authorList>
    </citation>
    <scope>IDENTIFICATION</scope>
</reference>
<keyword evidence="5 16" id="KW-0479">Metal-binding</keyword>
<dbReference type="HAMAP" id="MF_01152">
    <property type="entry name" value="DnaJ"/>
    <property type="match status" value="1"/>
</dbReference>
<dbReference type="PANTHER" id="PTHR10196:SF69">
    <property type="entry name" value="GLYCEROL KINASE"/>
    <property type="match status" value="1"/>
</dbReference>
<dbReference type="GO" id="GO:0051082">
    <property type="term" value="F:unfolded protein binding"/>
    <property type="evidence" value="ECO:0007669"/>
    <property type="project" value="InterPro"/>
</dbReference>
<dbReference type="GO" id="GO:0005524">
    <property type="term" value="F:ATP binding"/>
    <property type="evidence" value="ECO:0007669"/>
    <property type="project" value="UniProtKB-KW"/>
</dbReference>
<dbReference type="InterPro" id="IPR036410">
    <property type="entry name" value="HSP_DnaJ_Cys-rich_dom_sf"/>
</dbReference>
<evidence type="ECO:0000256" key="8">
    <source>
        <dbReference type="ARBA" id="ARBA00022771"/>
    </source>
</evidence>
<accession>A0A5S6QH81</accession>
<dbReference type="Pfam" id="PF01556">
    <property type="entry name" value="DnaJ_C"/>
    <property type="match status" value="1"/>
</dbReference>
<comment type="similarity">
    <text evidence="2 17">Belongs to the FGGY kinase family.</text>
</comment>
<evidence type="ECO:0000256" key="14">
    <source>
        <dbReference type="ARBA" id="ARBA00052101"/>
    </source>
</evidence>
<dbReference type="InterPro" id="IPR042018">
    <property type="entry name" value="GK1-3_metazoan-type"/>
</dbReference>
<dbReference type="Pfam" id="PF02782">
    <property type="entry name" value="FGGY_C"/>
    <property type="match status" value="1"/>
</dbReference>
<dbReference type="PROSITE" id="PS50076">
    <property type="entry name" value="DNAJ_2"/>
    <property type="match status" value="1"/>
</dbReference>
<dbReference type="InterPro" id="IPR018485">
    <property type="entry name" value="FGGY_C"/>
</dbReference>
<dbReference type="PROSITE" id="PS00636">
    <property type="entry name" value="DNAJ_1"/>
    <property type="match status" value="1"/>
</dbReference>
<evidence type="ECO:0000256" key="17">
    <source>
        <dbReference type="RuleBase" id="RU003733"/>
    </source>
</evidence>
<dbReference type="GO" id="GO:0046167">
    <property type="term" value="P:glycerol-3-phosphate biosynthetic process"/>
    <property type="evidence" value="ECO:0007669"/>
    <property type="project" value="TreeGrafter"/>
</dbReference>
<dbReference type="PANTHER" id="PTHR10196">
    <property type="entry name" value="SUGAR KINASE"/>
    <property type="match status" value="1"/>
</dbReference>
<evidence type="ECO:0000256" key="10">
    <source>
        <dbReference type="ARBA" id="ARBA00022798"/>
    </source>
</evidence>
<keyword evidence="12" id="KW-0067">ATP-binding</keyword>
<dbReference type="FunFam" id="2.10.230.10:FF:000001">
    <property type="entry name" value="DnaJ subfamily A member 2"/>
    <property type="match status" value="1"/>
</dbReference>
<dbReference type="GO" id="GO:0031072">
    <property type="term" value="F:heat shock protein binding"/>
    <property type="evidence" value="ECO:0007669"/>
    <property type="project" value="InterPro"/>
</dbReference>
<keyword evidence="20" id="KW-1185">Reference proteome</keyword>
<evidence type="ECO:0000313" key="21">
    <source>
        <dbReference type="WBParaSite" id="TMUE_2000006756.1"/>
    </source>
</evidence>
<evidence type="ECO:0000259" key="19">
    <source>
        <dbReference type="PROSITE" id="PS51188"/>
    </source>
</evidence>
<evidence type="ECO:0000256" key="1">
    <source>
        <dbReference type="ARBA" id="ARBA00005190"/>
    </source>
</evidence>
<keyword evidence="10" id="KW-0319">Glycerol metabolism</keyword>
<dbReference type="Gene3D" id="3.30.420.40">
    <property type="match status" value="2"/>
</dbReference>
<dbReference type="GO" id="GO:0005739">
    <property type="term" value="C:mitochondrion"/>
    <property type="evidence" value="ECO:0007669"/>
    <property type="project" value="TreeGrafter"/>
</dbReference>
<dbReference type="Gene3D" id="1.10.287.110">
    <property type="entry name" value="DnaJ domain"/>
    <property type="match status" value="1"/>
</dbReference>
<evidence type="ECO:0000256" key="2">
    <source>
        <dbReference type="ARBA" id="ARBA00009156"/>
    </source>
</evidence>
<dbReference type="GO" id="GO:0019563">
    <property type="term" value="P:glycerol catabolic process"/>
    <property type="evidence" value="ECO:0007669"/>
    <property type="project" value="UniProtKB-UniPathway"/>
</dbReference>
<evidence type="ECO:0000256" key="3">
    <source>
        <dbReference type="ARBA" id="ARBA00012099"/>
    </source>
</evidence>
<dbReference type="SUPFAM" id="SSF46565">
    <property type="entry name" value="Chaperone J-domain"/>
    <property type="match status" value="1"/>
</dbReference>
<dbReference type="Pfam" id="PF00684">
    <property type="entry name" value="DnaJ_CXXCXGXG"/>
    <property type="match status" value="1"/>
</dbReference>
<feature type="domain" description="J" evidence="18">
    <location>
        <begin position="648"/>
        <end position="713"/>
    </location>
</feature>
<dbReference type="AlphaFoldDB" id="A0A5S6QH81"/>
<evidence type="ECO:0000256" key="11">
    <source>
        <dbReference type="ARBA" id="ARBA00022833"/>
    </source>
</evidence>
<comment type="catalytic activity">
    <reaction evidence="14">
        <text>glycerol + ATP = sn-glycerol 3-phosphate + ADP + H(+)</text>
        <dbReference type="Rhea" id="RHEA:21644"/>
        <dbReference type="ChEBI" id="CHEBI:15378"/>
        <dbReference type="ChEBI" id="CHEBI:17754"/>
        <dbReference type="ChEBI" id="CHEBI:30616"/>
        <dbReference type="ChEBI" id="CHEBI:57597"/>
        <dbReference type="ChEBI" id="CHEBI:456216"/>
        <dbReference type="EC" id="2.7.1.30"/>
    </reaction>
</comment>
<name>A0A5S6QH81_TRIMR</name>
<evidence type="ECO:0000256" key="12">
    <source>
        <dbReference type="ARBA" id="ARBA00022840"/>
    </source>
</evidence>
<dbReference type="STRING" id="70415.A0A5S6QH81"/>
<dbReference type="NCBIfam" id="TIGR01311">
    <property type="entry name" value="glycerol_kin"/>
    <property type="match status" value="1"/>
</dbReference>
<dbReference type="InterPro" id="IPR043129">
    <property type="entry name" value="ATPase_NBD"/>
</dbReference>
<dbReference type="GO" id="GO:0006641">
    <property type="term" value="P:triglyceride metabolic process"/>
    <property type="evidence" value="ECO:0007669"/>
    <property type="project" value="TreeGrafter"/>
</dbReference>
<evidence type="ECO:0000256" key="6">
    <source>
        <dbReference type="ARBA" id="ARBA00022737"/>
    </source>
</evidence>
<protein>
    <recommendedName>
        <fullName evidence="15">Probable glycerol kinase</fullName>
        <ecNumber evidence="3">2.7.1.30</ecNumber>
    </recommendedName>
    <alternativeName>
        <fullName evidence="13">ATP:glycerol 3-phosphotransferase</fullName>
    </alternativeName>
</protein>
<dbReference type="PROSITE" id="PS00445">
    <property type="entry name" value="FGGY_KINASES_2"/>
    <property type="match status" value="1"/>
</dbReference>
<dbReference type="CDD" id="cd06257">
    <property type="entry name" value="DnaJ"/>
    <property type="match status" value="1"/>
</dbReference>
<dbReference type="EC" id="2.7.1.30" evidence="3"/>
<keyword evidence="9 17" id="KW-0418">Kinase</keyword>
<proteinExistence type="inferred from homology"/>
<comment type="pathway">
    <text evidence="1">Polyol metabolism; glycerol degradation via glycerol kinase pathway; sn-glycerol 3-phosphate from glycerol: step 1/1.</text>
</comment>
<dbReference type="InterPro" id="IPR018253">
    <property type="entry name" value="DnaJ_domain_CS"/>
</dbReference>
<dbReference type="InterPro" id="IPR005999">
    <property type="entry name" value="Glycerol_kin"/>
</dbReference>
<dbReference type="PROSITE" id="PS00933">
    <property type="entry name" value="FGGY_KINASES_1"/>
    <property type="match status" value="1"/>
</dbReference>
<dbReference type="GO" id="GO:0006457">
    <property type="term" value="P:protein folding"/>
    <property type="evidence" value="ECO:0007669"/>
    <property type="project" value="InterPro"/>
</dbReference>
<dbReference type="Proteomes" id="UP000046395">
    <property type="component" value="Unassembled WGS sequence"/>
</dbReference>
<dbReference type="NCBIfam" id="NF000756">
    <property type="entry name" value="PRK00047.1"/>
    <property type="match status" value="1"/>
</dbReference>
<dbReference type="SUPFAM" id="SSF57938">
    <property type="entry name" value="DnaJ/Hsp40 cysteine-rich domain"/>
    <property type="match status" value="1"/>
</dbReference>
<evidence type="ECO:0000256" key="5">
    <source>
        <dbReference type="ARBA" id="ARBA00022723"/>
    </source>
</evidence>
<dbReference type="FunFam" id="3.30.420.40:FF:000177">
    <property type="entry name" value="Glycerol kinase"/>
    <property type="match status" value="1"/>
</dbReference>
<dbReference type="Gene3D" id="2.10.230.10">
    <property type="entry name" value="Heat shock protein DnaJ, cysteine-rich domain"/>
    <property type="match status" value="1"/>
</dbReference>
<keyword evidence="7" id="KW-0547">Nucleotide-binding</keyword>
<feature type="zinc finger region" description="CR-type" evidence="16">
    <location>
        <begin position="797"/>
        <end position="875"/>
    </location>
</feature>
<evidence type="ECO:0000259" key="18">
    <source>
        <dbReference type="PROSITE" id="PS50076"/>
    </source>
</evidence>
<dbReference type="InterPro" id="IPR002939">
    <property type="entry name" value="DnaJ_C"/>
</dbReference>
<dbReference type="CDD" id="cd10719">
    <property type="entry name" value="DnaJ_zf"/>
    <property type="match status" value="1"/>
</dbReference>
<dbReference type="InterPro" id="IPR012724">
    <property type="entry name" value="DnaJ"/>
</dbReference>
<dbReference type="InterPro" id="IPR008971">
    <property type="entry name" value="HSP40/DnaJ_pept-bd"/>
</dbReference>
<keyword evidence="4 17" id="KW-0808">Transferase</keyword>
<keyword evidence="6" id="KW-0677">Repeat</keyword>
<dbReference type="CDD" id="cd10747">
    <property type="entry name" value="DnaJ_C"/>
    <property type="match status" value="1"/>
</dbReference>
<dbReference type="Pfam" id="PF00226">
    <property type="entry name" value="DnaJ"/>
    <property type="match status" value="1"/>
</dbReference>
<dbReference type="FunFam" id="1.10.287.110:FF:000075">
    <property type="entry name" value="Uncharacterized protein, isoform D"/>
    <property type="match status" value="1"/>
</dbReference>
<dbReference type="FunFam" id="2.60.260.20:FF:000005">
    <property type="entry name" value="Chaperone protein dnaJ 1, mitochondrial"/>
    <property type="match status" value="1"/>
</dbReference>
<organism evidence="20 21">
    <name type="scientific">Trichuris muris</name>
    <name type="common">Mouse whipworm</name>
    <dbReference type="NCBI Taxonomy" id="70415"/>
    <lineage>
        <taxon>Eukaryota</taxon>
        <taxon>Metazoa</taxon>
        <taxon>Ecdysozoa</taxon>
        <taxon>Nematoda</taxon>
        <taxon>Enoplea</taxon>
        <taxon>Dorylaimia</taxon>
        <taxon>Trichinellida</taxon>
        <taxon>Trichuridae</taxon>
        <taxon>Trichuris</taxon>
    </lineage>
</organism>
<evidence type="ECO:0000313" key="20">
    <source>
        <dbReference type="Proteomes" id="UP000046395"/>
    </source>
</evidence>
<dbReference type="FunFam" id="3.30.420.40:FF:000108">
    <property type="entry name" value="Glycerol kinase, glycosomal"/>
    <property type="match status" value="1"/>
</dbReference>
<evidence type="ECO:0000256" key="16">
    <source>
        <dbReference type="PROSITE-ProRule" id="PRU00546"/>
    </source>
</evidence>
<dbReference type="PRINTS" id="PR00625">
    <property type="entry name" value="JDOMAIN"/>
</dbReference>
<keyword evidence="11 16" id="KW-0862">Zinc</keyword>
<evidence type="ECO:0000256" key="15">
    <source>
        <dbReference type="ARBA" id="ARBA00071571"/>
    </source>
</evidence>
<dbReference type="SUPFAM" id="SSF49493">
    <property type="entry name" value="HSP40/DnaJ peptide-binding domain"/>
    <property type="match status" value="2"/>
</dbReference>
<dbReference type="GO" id="GO:0004370">
    <property type="term" value="F:glycerol kinase activity"/>
    <property type="evidence" value="ECO:0007669"/>
    <property type="project" value="UniProtKB-EC"/>
</dbReference>
<dbReference type="InterPro" id="IPR036869">
    <property type="entry name" value="J_dom_sf"/>
</dbReference>
<dbReference type="InterPro" id="IPR001623">
    <property type="entry name" value="DnaJ_domain"/>
</dbReference>
<dbReference type="UniPathway" id="UPA00618">
    <property type="reaction ID" value="UER00672"/>
</dbReference>
<dbReference type="SUPFAM" id="SSF53067">
    <property type="entry name" value="Actin-like ATPase domain"/>
    <property type="match status" value="2"/>
</dbReference>
<keyword evidence="8 16" id="KW-0863">Zinc-finger</keyword>
<dbReference type="PROSITE" id="PS51188">
    <property type="entry name" value="ZF_CR"/>
    <property type="match status" value="1"/>
</dbReference>
<dbReference type="Gene3D" id="2.60.260.20">
    <property type="entry name" value="Urease metallochaperone UreE, N-terminal domain"/>
    <property type="match status" value="2"/>
</dbReference>